<protein>
    <submittedName>
        <fullName evidence="1">Uncharacterized protein</fullName>
    </submittedName>
</protein>
<gene>
    <name evidence="1" type="ORF">SPARVUS_LOCUS12385795</name>
</gene>
<reference evidence="1" key="1">
    <citation type="submission" date="2023-05" db="EMBL/GenBank/DDBJ databases">
        <authorList>
            <person name="Stuckert A."/>
        </authorList>
    </citation>
    <scope>NUCLEOTIDE SEQUENCE</scope>
</reference>
<dbReference type="Proteomes" id="UP001162483">
    <property type="component" value="Unassembled WGS sequence"/>
</dbReference>
<evidence type="ECO:0000313" key="2">
    <source>
        <dbReference type="Proteomes" id="UP001162483"/>
    </source>
</evidence>
<sequence>MSCQSTPVLHLSYCYVSVLINATCQCPSMPHTSAH</sequence>
<proteinExistence type="predicted"/>
<accession>A0ABN9FMY1</accession>
<dbReference type="EMBL" id="CATNWA010017143">
    <property type="protein sequence ID" value="CAI9598329.1"/>
    <property type="molecule type" value="Genomic_DNA"/>
</dbReference>
<name>A0ABN9FMY1_9NEOB</name>
<evidence type="ECO:0000313" key="1">
    <source>
        <dbReference type="EMBL" id="CAI9598329.1"/>
    </source>
</evidence>
<keyword evidence="2" id="KW-1185">Reference proteome</keyword>
<comment type="caution">
    <text evidence="1">The sequence shown here is derived from an EMBL/GenBank/DDBJ whole genome shotgun (WGS) entry which is preliminary data.</text>
</comment>
<feature type="non-terminal residue" evidence="1">
    <location>
        <position position="35"/>
    </location>
</feature>
<organism evidence="1 2">
    <name type="scientific">Staurois parvus</name>
    <dbReference type="NCBI Taxonomy" id="386267"/>
    <lineage>
        <taxon>Eukaryota</taxon>
        <taxon>Metazoa</taxon>
        <taxon>Chordata</taxon>
        <taxon>Craniata</taxon>
        <taxon>Vertebrata</taxon>
        <taxon>Euteleostomi</taxon>
        <taxon>Amphibia</taxon>
        <taxon>Batrachia</taxon>
        <taxon>Anura</taxon>
        <taxon>Neobatrachia</taxon>
        <taxon>Ranoidea</taxon>
        <taxon>Ranidae</taxon>
        <taxon>Staurois</taxon>
    </lineage>
</organism>